<dbReference type="Gene3D" id="1.10.418.20">
    <property type="match status" value="1"/>
</dbReference>
<evidence type="ECO:0000256" key="6">
    <source>
        <dbReference type="SAM" id="MobiDB-lite"/>
    </source>
</evidence>
<dbReference type="SUPFAM" id="SSF54001">
    <property type="entry name" value="Cysteine proteinases"/>
    <property type="match status" value="1"/>
</dbReference>
<evidence type="ECO:0000256" key="4">
    <source>
        <dbReference type="ARBA" id="ARBA00022786"/>
    </source>
</evidence>
<feature type="compositionally biased region" description="Polar residues" evidence="6">
    <location>
        <begin position="1201"/>
        <end position="1225"/>
    </location>
</feature>
<dbReference type="OrthoDB" id="442460at2759"/>
<keyword evidence="2" id="KW-0597">Phosphoprotein</keyword>
<keyword evidence="4" id="KW-0833">Ubl conjugation pathway</keyword>
<feature type="compositionally biased region" description="Low complexity" evidence="6">
    <location>
        <begin position="674"/>
        <end position="685"/>
    </location>
</feature>
<feature type="region of interest" description="Disordered" evidence="6">
    <location>
        <begin position="870"/>
        <end position="889"/>
    </location>
</feature>
<dbReference type="PANTHER" id="PTHR46896:SF3">
    <property type="entry name" value="FI06413P-RELATED"/>
    <property type="match status" value="1"/>
</dbReference>
<evidence type="ECO:0000259" key="7">
    <source>
        <dbReference type="PROSITE" id="PS50600"/>
    </source>
</evidence>
<dbReference type="GO" id="GO:0005737">
    <property type="term" value="C:cytoplasm"/>
    <property type="evidence" value="ECO:0007669"/>
    <property type="project" value="TreeGrafter"/>
</dbReference>
<dbReference type="InterPro" id="IPR038765">
    <property type="entry name" value="Papain-like_cys_pep_sf"/>
</dbReference>
<evidence type="ECO:0000256" key="3">
    <source>
        <dbReference type="ARBA" id="ARBA00022670"/>
    </source>
</evidence>
<keyword evidence="3" id="KW-0645">Protease</keyword>
<dbReference type="Pfam" id="PF02902">
    <property type="entry name" value="Peptidase_C48"/>
    <property type="match status" value="2"/>
</dbReference>
<feature type="region of interest" description="Disordered" evidence="6">
    <location>
        <begin position="1259"/>
        <end position="1373"/>
    </location>
</feature>
<sequence>MADSDPESGKGRVTAKKGEVPRLGLGRDTLTTKPTKKPTKPVQRQPNTTPIRPASASAFYHTPNTRTAQTQRHPPSRSGPIDVDSDTGDSLTKTASAKSKARQRDDHDVDDDDLQISSGPSRAPDFDEIPGPKSSVGLAAKMNSKEKQNKPTKKQTKKPAKETRKQPRKALNVDDNDDDDDLDDDAAYDMHEVNPVLVGGYEQDLSLMGDASEHSLQLSKACLSRYEVIHGTQSNYWLYFDKKRLSLCKLHGKDSQILRPWRVFDLKDIAFAQGRIDMTQSVYSFQLKSGSSSEVALADPRTELGLRQKVDDKQLSLGSHLSSGNNIITVVTSKESICNSRRISEALWNTMERVMDAGLREMPKTLFEECMKWANERGKMPNFVAKTAKTIQQSTANKTITIDEDDNDEEDNDDTPKPSKQKRKGAAKGQSDEIEGFSDDDAVQAKKRKGRQSIAAKQNGKEKRPPPQPIQPGQARMLSQSTSKNRDDDDYGSRSKSKAAPAPRPRAARKSKTEAERLNNEAKALTGTPRKPPMDPAVANEVYLVKDFENGSLTIRRGDRASVDPGEYLNDCIVEYGIRSTLMRLRERDPQLADQVHLFSSFFYTSLVNAYEGYGDPYKIMWRWTKSVDIFAKKFILVPICENLHWYLAIIYNPKGVLYGPPGESRDKKKPKARPTAGAAASAAAQKRERVAREEARKRNKKAEAAKKKTHDVVELSSDSEEEQNKGETGSKAGSSKDGDGKEEGSKEEAHSSTSGAKSPEADKDDDDDIVMTEAPPSTQGGLPLRIDSTTNTPAVEQTPSSQTNIPDSNAVEVVGSVEGEADKEGGDVDVIHEDRSKNARCFIYTLDSLNGGHKAVIDNLSRYLQMEAGGRKNQSVEDYSDPDGKTPKVPRQPNWCDCGVYVVHYIDVFFKDTTKYLHLLYNSHKTRRDHTDPQWEHKAAHTARERLTKVLDEEAAAFEEEEIRKGKRPPKQIASSQGNQNGATSGATNVTTATATATAAAPSATPPNPANDSDAVVAEILKSHSDTSDKPISTDTASAATALSTAPTVTAVAVSNDGSDDSKTIDDSTQHDSTPKVTSSGGLQSIKAAYNDDTSDTTTHDVSTALSNIKVPMLDIEDAMQLSGEASSHSPAKERLERFGVSDDNFKSWDVSTRPHRAWESPQRSRGWNSFALSPDRRKSAPDRQDREGDEFVARRKLSWSYSDTQHPSSSYHTPSIPAASSQPLAADQQLIQKLTAEQSARESTADDHILAHAQTVKLSPSPVANPATLSPVQTQTQTQTQSYTQQPAQPPAVRTAISVTNSPEILPIDIPSSSVDAGSPHYTPRSSRSRSIGSSNGSPGSGAELPKPKKKKTRRLTNERPNDNMSITDFTIKSPLGKSMFSDLRPYRQKNLARDALLMEQRTGQTHQIGRPGDPPPTFTRPAEEYPQYQKSSGDERDEREEREEKESMYEGLPRFDSPRSDIFVSTLQNQSQGSVDTAGTAQSTPRKRPRTKLGSRPMMDLLNKQMKR</sequence>
<organism evidence="8 9">
    <name type="scientific">Wallemia hederae</name>
    <dbReference type="NCBI Taxonomy" id="1540922"/>
    <lineage>
        <taxon>Eukaryota</taxon>
        <taxon>Fungi</taxon>
        <taxon>Dikarya</taxon>
        <taxon>Basidiomycota</taxon>
        <taxon>Wallemiomycotina</taxon>
        <taxon>Wallemiomycetes</taxon>
        <taxon>Wallemiales</taxon>
        <taxon>Wallemiaceae</taxon>
        <taxon>Wallemia</taxon>
    </lineage>
</organism>
<keyword evidence="9" id="KW-1185">Reference proteome</keyword>
<reference evidence="8 9" key="1">
    <citation type="submission" date="2019-03" db="EMBL/GenBank/DDBJ databases">
        <title>Sequencing 23 genomes of Wallemia ichthyophaga.</title>
        <authorList>
            <person name="Gostincar C."/>
        </authorList>
    </citation>
    <scope>NUCLEOTIDE SEQUENCE [LARGE SCALE GENOMIC DNA]</scope>
    <source>
        <strain evidence="8 9">EXF-5753</strain>
    </source>
</reference>
<gene>
    <name evidence="8" type="ORF">E3P99_01549</name>
</gene>
<feature type="region of interest" description="Disordered" evidence="6">
    <location>
        <begin position="960"/>
        <end position="988"/>
    </location>
</feature>
<evidence type="ECO:0000256" key="5">
    <source>
        <dbReference type="ARBA" id="ARBA00022801"/>
    </source>
</evidence>
<feature type="compositionally biased region" description="Basic and acidic residues" evidence="6">
    <location>
        <begin position="511"/>
        <end position="520"/>
    </location>
</feature>
<accession>A0A4T0FQA8</accession>
<dbReference type="EMBL" id="SPNW01000019">
    <property type="protein sequence ID" value="TIA90410.1"/>
    <property type="molecule type" value="Genomic_DNA"/>
</dbReference>
<feature type="region of interest" description="Disordered" evidence="6">
    <location>
        <begin position="662"/>
        <end position="810"/>
    </location>
</feature>
<name>A0A4T0FQA8_9BASI</name>
<feature type="compositionally biased region" description="Polar residues" evidence="6">
    <location>
        <begin position="1163"/>
        <end position="1173"/>
    </location>
</feature>
<dbReference type="Gene3D" id="3.40.395.10">
    <property type="entry name" value="Adenoviral Proteinase, Chain A"/>
    <property type="match status" value="1"/>
</dbReference>
<feature type="compositionally biased region" description="Polar residues" evidence="6">
    <location>
        <begin position="788"/>
        <end position="808"/>
    </location>
</feature>
<feature type="compositionally biased region" description="Low complexity" evidence="6">
    <location>
        <begin position="1327"/>
        <end position="1344"/>
    </location>
</feature>
<feature type="compositionally biased region" description="Basic and acidic residues" evidence="6">
    <location>
        <begin position="1061"/>
        <end position="1075"/>
    </location>
</feature>
<dbReference type="InterPro" id="IPR003653">
    <property type="entry name" value="Peptidase_C48_C"/>
</dbReference>
<feature type="compositionally biased region" description="Basic and acidic residues" evidence="6">
    <location>
        <begin position="1176"/>
        <end position="1195"/>
    </location>
</feature>
<feature type="region of interest" description="Disordered" evidence="6">
    <location>
        <begin position="1"/>
        <end position="182"/>
    </location>
</feature>
<feature type="region of interest" description="Disordered" evidence="6">
    <location>
        <begin position="1053"/>
        <end position="1086"/>
    </location>
</feature>
<feature type="region of interest" description="Disordered" evidence="6">
    <location>
        <begin position="1403"/>
        <end position="1511"/>
    </location>
</feature>
<feature type="compositionally biased region" description="Basic and acidic residues" evidence="6">
    <location>
        <begin position="735"/>
        <end position="751"/>
    </location>
</feature>
<feature type="compositionally biased region" description="Low complexity" evidence="6">
    <location>
        <begin position="1273"/>
        <end position="1289"/>
    </location>
</feature>
<evidence type="ECO:0000313" key="8">
    <source>
        <dbReference type="EMBL" id="TIA90410.1"/>
    </source>
</evidence>
<dbReference type="PANTHER" id="PTHR46896">
    <property type="entry name" value="SENTRIN-SPECIFIC PROTEASE"/>
    <property type="match status" value="1"/>
</dbReference>
<dbReference type="PROSITE" id="PS50600">
    <property type="entry name" value="ULP_PROTEASE"/>
    <property type="match status" value="1"/>
</dbReference>
<protein>
    <recommendedName>
        <fullName evidence="7">Ubiquitin-like protease family profile domain-containing protein</fullName>
    </recommendedName>
</protein>
<evidence type="ECO:0000256" key="1">
    <source>
        <dbReference type="ARBA" id="ARBA00005234"/>
    </source>
</evidence>
<feature type="compositionally biased region" description="Polar residues" evidence="6">
    <location>
        <begin position="88"/>
        <end position="97"/>
    </location>
</feature>
<keyword evidence="5" id="KW-0378">Hydrolase</keyword>
<dbReference type="Proteomes" id="UP000310189">
    <property type="component" value="Unassembled WGS sequence"/>
</dbReference>
<proteinExistence type="inferred from homology"/>
<feature type="compositionally biased region" description="Polar residues" evidence="6">
    <location>
        <begin position="62"/>
        <end position="73"/>
    </location>
</feature>
<feature type="compositionally biased region" description="Polar residues" evidence="6">
    <location>
        <begin position="1466"/>
        <end position="1487"/>
    </location>
</feature>
<comment type="similarity">
    <text evidence="1">Belongs to the peptidase C48 family.</text>
</comment>
<dbReference type="GO" id="GO:0016926">
    <property type="term" value="P:protein desumoylation"/>
    <property type="evidence" value="ECO:0007669"/>
    <property type="project" value="TreeGrafter"/>
</dbReference>
<comment type="caution">
    <text evidence="8">The sequence shown here is derived from an EMBL/GenBank/DDBJ whole genome shotgun (WGS) entry which is preliminary data.</text>
</comment>
<feature type="region of interest" description="Disordered" evidence="6">
    <location>
        <begin position="395"/>
        <end position="536"/>
    </location>
</feature>
<dbReference type="GO" id="GO:0005634">
    <property type="term" value="C:nucleus"/>
    <property type="evidence" value="ECO:0007669"/>
    <property type="project" value="TreeGrafter"/>
</dbReference>
<dbReference type="InterPro" id="IPR051947">
    <property type="entry name" value="Sentrin-specific_protease"/>
</dbReference>
<evidence type="ECO:0000313" key="9">
    <source>
        <dbReference type="Proteomes" id="UP000310189"/>
    </source>
</evidence>
<feature type="domain" description="Ubiquitin-like protease family profile" evidence="7">
    <location>
        <begin position="553"/>
        <end position="910"/>
    </location>
</feature>
<feature type="region of interest" description="Disordered" evidence="6">
    <location>
        <begin position="1146"/>
        <end position="1225"/>
    </location>
</feature>
<dbReference type="GO" id="GO:0006508">
    <property type="term" value="P:proteolysis"/>
    <property type="evidence" value="ECO:0007669"/>
    <property type="project" value="UniProtKB-KW"/>
</dbReference>
<feature type="compositionally biased region" description="Acidic residues" evidence="6">
    <location>
        <begin position="402"/>
        <end position="413"/>
    </location>
</feature>
<feature type="compositionally biased region" description="Acidic residues" evidence="6">
    <location>
        <begin position="432"/>
        <end position="442"/>
    </location>
</feature>
<evidence type="ECO:0000256" key="2">
    <source>
        <dbReference type="ARBA" id="ARBA00022553"/>
    </source>
</evidence>
<feature type="compositionally biased region" description="Basic and acidic residues" evidence="6">
    <location>
        <begin position="484"/>
        <end position="493"/>
    </location>
</feature>
<feature type="compositionally biased region" description="Basic and acidic residues" evidence="6">
    <location>
        <begin position="686"/>
        <end position="714"/>
    </location>
</feature>
<dbReference type="GO" id="GO:0070139">
    <property type="term" value="F:SUMO-specific endopeptidase activity"/>
    <property type="evidence" value="ECO:0007669"/>
    <property type="project" value="TreeGrafter"/>
</dbReference>